<keyword evidence="2" id="KW-0472">Membrane</keyword>
<protein>
    <recommendedName>
        <fullName evidence="4">Mid2 domain-containing protein</fullName>
    </recommendedName>
</protein>
<feature type="compositionally biased region" description="Polar residues" evidence="1">
    <location>
        <begin position="175"/>
        <end position="185"/>
    </location>
</feature>
<feature type="region of interest" description="Disordered" evidence="1">
    <location>
        <begin position="123"/>
        <end position="144"/>
    </location>
</feature>
<evidence type="ECO:0000256" key="2">
    <source>
        <dbReference type="SAM" id="Phobius"/>
    </source>
</evidence>
<feature type="compositionally biased region" description="Pro residues" evidence="1">
    <location>
        <begin position="194"/>
        <end position="203"/>
    </location>
</feature>
<proteinExistence type="predicted"/>
<evidence type="ECO:0008006" key="4">
    <source>
        <dbReference type="Google" id="ProtNLM"/>
    </source>
</evidence>
<organism evidence="3">
    <name type="scientific">Psilocybe cubensis</name>
    <name type="common">Psychedelic mushroom</name>
    <name type="synonym">Stropharia cubensis</name>
    <dbReference type="NCBI Taxonomy" id="181762"/>
    <lineage>
        <taxon>Eukaryota</taxon>
        <taxon>Fungi</taxon>
        <taxon>Dikarya</taxon>
        <taxon>Basidiomycota</taxon>
        <taxon>Agaricomycotina</taxon>
        <taxon>Agaricomycetes</taxon>
        <taxon>Agaricomycetidae</taxon>
        <taxon>Agaricales</taxon>
        <taxon>Agaricineae</taxon>
        <taxon>Strophariaceae</taxon>
        <taxon>Psilocybe</taxon>
    </lineage>
</organism>
<reference evidence="3" key="1">
    <citation type="submission" date="2021-02" db="EMBL/GenBank/DDBJ databases">
        <title>Psilocybe cubensis genome.</title>
        <authorList>
            <person name="Mckernan K.J."/>
            <person name="Crawford S."/>
            <person name="Trippe A."/>
            <person name="Kane L.T."/>
            <person name="Mclaughlin S."/>
        </authorList>
    </citation>
    <scope>NUCLEOTIDE SEQUENCE [LARGE SCALE GENOMIC DNA]</scope>
    <source>
        <strain evidence="3">MGC-MH-2018</strain>
    </source>
</reference>
<sequence length="203" mass="21720">MPTLISGMFPRLSQPPAFPTINSLSSQVTPMTSDTTRFEGPLARRNAASIAKFLSTAIEVPPFTTGSTASSTANVSQDRGQNTKSLKSILIGVGVAATAIVGLLVAILLVYCRRRKRRLSGRDNRIVNPFTKQSSPTHASQPPDTLEIAKKYIDVLENQIERMRREAATATATTQSQAGPSTLDTPSLGEPAKAAPPPQYESI</sequence>
<comment type="caution">
    <text evidence="3">The sequence shown here is derived from an EMBL/GenBank/DDBJ whole genome shotgun (WGS) entry which is preliminary data.</text>
</comment>
<accession>A0A8H7XRM6</accession>
<gene>
    <name evidence="3" type="ORF">JR316_010785</name>
</gene>
<keyword evidence="2" id="KW-1133">Transmembrane helix</keyword>
<evidence type="ECO:0000313" key="3">
    <source>
        <dbReference type="EMBL" id="KAG5164279.1"/>
    </source>
</evidence>
<evidence type="ECO:0000256" key="1">
    <source>
        <dbReference type="SAM" id="MobiDB-lite"/>
    </source>
</evidence>
<dbReference type="AlphaFoldDB" id="A0A8H7XRM6"/>
<feature type="transmembrane region" description="Helical" evidence="2">
    <location>
        <begin position="89"/>
        <end position="112"/>
    </location>
</feature>
<keyword evidence="2" id="KW-0812">Transmembrane</keyword>
<name>A0A8H7XRM6_PSICU</name>
<feature type="region of interest" description="Disordered" evidence="1">
    <location>
        <begin position="164"/>
        <end position="203"/>
    </location>
</feature>
<feature type="compositionally biased region" description="Polar residues" evidence="1">
    <location>
        <begin position="130"/>
        <end position="143"/>
    </location>
</feature>
<dbReference type="EMBL" id="JAFIQS010000012">
    <property type="protein sequence ID" value="KAG5164279.1"/>
    <property type="molecule type" value="Genomic_DNA"/>
</dbReference>